<dbReference type="GO" id="GO:0005886">
    <property type="term" value="C:plasma membrane"/>
    <property type="evidence" value="ECO:0007669"/>
    <property type="project" value="UniProtKB-SubCell"/>
</dbReference>
<dbReference type="PANTHER" id="PTHR23518:SF2">
    <property type="entry name" value="MAJOR FACILITATOR SUPERFAMILY TRANSPORTER"/>
    <property type="match status" value="1"/>
</dbReference>
<evidence type="ECO:0000313" key="8">
    <source>
        <dbReference type="Proteomes" id="UP000229681"/>
    </source>
</evidence>
<feature type="domain" description="Major facilitator superfamily (MFS) profile" evidence="6">
    <location>
        <begin position="13"/>
        <end position="184"/>
    </location>
</feature>
<dbReference type="InterPro" id="IPR011701">
    <property type="entry name" value="MFS"/>
</dbReference>
<dbReference type="InterPro" id="IPR036259">
    <property type="entry name" value="MFS_trans_sf"/>
</dbReference>
<name>A0A2M8PHD1_9CHLR</name>
<feature type="non-terminal residue" evidence="7">
    <location>
        <position position="184"/>
    </location>
</feature>
<dbReference type="GO" id="GO:0022857">
    <property type="term" value="F:transmembrane transporter activity"/>
    <property type="evidence" value="ECO:0007669"/>
    <property type="project" value="InterPro"/>
</dbReference>
<dbReference type="AlphaFoldDB" id="A0A2M8PHD1"/>
<dbReference type="SUPFAM" id="SSF103473">
    <property type="entry name" value="MFS general substrate transporter"/>
    <property type="match status" value="1"/>
</dbReference>
<evidence type="ECO:0000256" key="1">
    <source>
        <dbReference type="ARBA" id="ARBA00004651"/>
    </source>
</evidence>
<dbReference type="EMBL" id="PGTM01000022">
    <property type="protein sequence ID" value="PJF36959.1"/>
    <property type="molecule type" value="Genomic_DNA"/>
</dbReference>
<keyword evidence="3 5" id="KW-1133">Transmembrane helix</keyword>
<dbReference type="PANTHER" id="PTHR23518">
    <property type="entry name" value="C-METHYLTRANSFERASE"/>
    <property type="match status" value="1"/>
</dbReference>
<comment type="caution">
    <text evidence="7">The sequence shown here is derived from an EMBL/GenBank/DDBJ whole genome shotgun (WGS) entry which is preliminary data.</text>
</comment>
<feature type="transmembrane region" description="Helical" evidence="5">
    <location>
        <begin position="156"/>
        <end position="183"/>
    </location>
</feature>
<evidence type="ECO:0000256" key="4">
    <source>
        <dbReference type="ARBA" id="ARBA00023136"/>
    </source>
</evidence>
<proteinExistence type="predicted"/>
<dbReference type="Pfam" id="PF07690">
    <property type="entry name" value="MFS_1"/>
    <property type="match status" value="1"/>
</dbReference>
<gene>
    <name evidence="7" type="ORF">CUN49_02850</name>
</gene>
<dbReference type="PROSITE" id="PS50850">
    <property type="entry name" value="MFS"/>
    <property type="match status" value="1"/>
</dbReference>
<reference evidence="7 8" key="1">
    <citation type="submission" date="2017-11" db="EMBL/GenBank/DDBJ databases">
        <title>Evolution of Phototrophy in the Chloroflexi Phylum Driven by Horizontal Gene Transfer.</title>
        <authorList>
            <person name="Ward L.M."/>
            <person name="Hemp J."/>
            <person name="Shih P.M."/>
            <person name="Mcglynn S.E."/>
            <person name="Fischer W."/>
        </authorList>
    </citation>
    <scope>NUCLEOTIDE SEQUENCE [LARGE SCALE GENOMIC DNA]</scope>
    <source>
        <strain evidence="7">JP3_13</strain>
    </source>
</reference>
<keyword evidence="4 5" id="KW-0472">Membrane</keyword>
<sequence length="184" mass="19101">MAQQAAQRWLTRDVVGLALNRFLSDFGHEAGTAILPSFLVLLGAPPFALGLIEAVSDGLSSAFKLIGGWIGDRVQDRRGFAAIAYAITGITTGMYALASAWLGVLAARTLGWAGRGFRSPLHDALLADAVPAEARGRAFGLDEAADTLGAISGPALALLLVGLLATGENALSIYQLIFVISVLP</sequence>
<keyword evidence="2 5" id="KW-0812">Transmembrane</keyword>
<protein>
    <submittedName>
        <fullName evidence="7">MFS transporter</fullName>
    </submittedName>
</protein>
<comment type="subcellular location">
    <subcellularLocation>
        <location evidence="1">Cell membrane</location>
        <topology evidence="1">Multi-pass membrane protein</topology>
    </subcellularLocation>
</comment>
<accession>A0A2M8PHD1</accession>
<dbReference type="Proteomes" id="UP000229681">
    <property type="component" value="Unassembled WGS sequence"/>
</dbReference>
<feature type="transmembrane region" description="Helical" evidence="5">
    <location>
        <begin position="80"/>
        <end position="102"/>
    </location>
</feature>
<evidence type="ECO:0000256" key="2">
    <source>
        <dbReference type="ARBA" id="ARBA00022692"/>
    </source>
</evidence>
<evidence type="ECO:0000256" key="5">
    <source>
        <dbReference type="SAM" id="Phobius"/>
    </source>
</evidence>
<dbReference type="Gene3D" id="1.20.1250.20">
    <property type="entry name" value="MFS general substrate transporter like domains"/>
    <property type="match status" value="1"/>
</dbReference>
<evidence type="ECO:0000256" key="3">
    <source>
        <dbReference type="ARBA" id="ARBA00022989"/>
    </source>
</evidence>
<organism evidence="7 8">
    <name type="scientific">Candidatus Thermofonsia Clade 1 bacterium</name>
    <dbReference type="NCBI Taxonomy" id="2364210"/>
    <lineage>
        <taxon>Bacteria</taxon>
        <taxon>Bacillati</taxon>
        <taxon>Chloroflexota</taxon>
        <taxon>Candidatus Thermofontia</taxon>
        <taxon>Candidatus Thermofonsia Clade 1</taxon>
    </lineage>
</organism>
<dbReference type="InterPro" id="IPR020846">
    <property type="entry name" value="MFS_dom"/>
</dbReference>
<evidence type="ECO:0000313" key="7">
    <source>
        <dbReference type="EMBL" id="PJF36959.1"/>
    </source>
</evidence>
<evidence type="ECO:0000259" key="6">
    <source>
        <dbReference type="PROSITE" id="PS50850"/>
    </source>
</evidence>